<name>A0A0F9DZ13_9ZZZZ</name>
<comment type="caution">
    <text evidence="3">The sequence shown here is derived from an EMBL/GenBank/DDBJ whole genome shotgun (WGS) entry which is preliminary data.</text>
</comment>
<dbReference type="PANTHER" id="PTHR43000">
    <property type="entry name" value="DTDP-D-GLUCOSE 4,6-DEHYDRATASE-RELATED"/>
    <property type="match status" value="1"/>
</dbReference>
<feature type="domain" description="NAD-dependent epimerase/dehydratase" evidence="2">
    <location>
        <begin position="1"/>
        <end position="157"/>
    </location>
</feature>
<accession>A0A0F9DZ13</accession>
<dbReference type="SUPFAM" id="SSF51735">
    <property type="entry name" value="NAD(P)-binding Rossmann-fold domains"/>
    <property type="match status" value="1"/>
</dbReference>
<reference evidence="3" key="1">
    <citation type="journal article" date="2015" name="Nature">
        <title>Complex archaea that bridge the gap between prokaryotes and eukaryotes.</title>
        <authorList>
            <person name="Spang A."/>
            <person name="Saw J.H."/>
            <person name="Jorgensen S.L."/>
            <person name="Zaremba-Niedzwiedzka K."/>
            <person name="Martijn J."/>
            <person name="Lind A.E."/>
            <person name="van Eijk R."/>
            <person name="Schleper C."/>
            <person name="Guy L."/>
            <person name="Ettema T.J."/>
        </authorList>
    </citation>
    <scope>NUCLEOTIDE SEQUENCE</scope>
</reference>
<dbReference type="EMBL" id="LAZR01026991">
    <property type="protein sequence ID" value="KKL67083.1"/>
    <property type="molecule type" value="Genomic_DNA"/>
</dbReference>
<protein>
    <recommendedName>
        <fullName evidence="2">NAD-dependent epimerase/dehydratase domain-containing protein</fullName>
    </recommendedName>
</protein>
<gene>
    <name evidence="3" type="ORF">LCGC14_2138510</name>
</gene>
<evidence type="ECO:0000256" key="1">
    <source>
        <dbReference type="ARBA" id="ARBA00007637"/>
    </source>
</evidence>
<dbReference type="Pfam" id="PF01370">
    <property type="entry name" value="Epimerase"/>
    <property type="match status" value="1"/>
</dbReference>
<dbReference type="AlphaFoldDB" id="A0A0F9DZ13"/>
<evidence type="ECO:0000259" key="2">
    <source>
        <dbReference type="Pfam" id="PF01370"/>
    </source>
</evidence>
<dbReference type="InterPro" id="IPR001509">
    <property type="entry name" value="Epimerase_deHydtase"/>
</dbReference>
<sequence>VAHIDRANKDPWSTFDNSLRTLENSLDVARATGAGFVYFSSSTVYGDFSQSVIDEDEPLTPVGIYGNLKLAGERMCIAYNQTYGMPLTIVRPQALYGPRCVSGRVTQVFIERAIEGKPITIHGDGTEKHDFTYIDDLIQGMRLILDNFTEGQRIYNLTGESATSLGFLAYLVAERFPTEIEYGPPDPEKPARGTMSCERIRQDLGYEPRFGIQDGINLYMESYGPAPRIRGTGAT</sequence>
<dbReference type="InterPro" id="IPR036291">
    <property type="entry name" value="NAD(P)-bd_dom_sf"/>
</dbReference>
<dbReference type="Gene3D" id="3.40.50.720">
    <property type="entry name" value="NAD(P)-binding Rossmann-like Domain"/>
    <property type="match status" value="1"/>
</dbReference>
<feature type="non-terminal residue" evidence="3">
    <location>
        <position position="1"/>
    </location>
</feature>
<organism evidence="3">
    <name type="scientific">marine sediment metagenome</name>
    <dbReference type="NCBI Taxonomy" id="412755"/>
    <lineage>
        <taxon>unclassified sequences</taxon>
        <taxon>metagenomes</taxon>
        <taxon>ecological metagenomes</taxon>
    </lineage>
</organism>
<evidence type="ECO:0000313" key="3">
    <source>
        <dbReference type="EMBL" id="KKL67083.1"/>
    </source>
</evidence>
<proteinExistence type="inferred from homology"/>
<comment type="similarity">
    <text evidence="1">Belongs to the NAD(P)-dependent epimerase/dehydratase family.</text>
</comment>